<evidence type="ECO:0000313" key="4">
    <source>
        <dbReference type="Proteomes" id="UP001605036"/>
    </source>
</evidence>
<evidence type="ECO:0000259" key="2">
    <source>
        <dbReference type="PROSITE" id="PS50846"/>
    </source>
</evidence>
<dbReference type="CDD" id="cd00371">
    <property type="entry name" value="HMA"/>
    <property type="match status" value="1"/>
</dbReference>
<dbReference type="PANTHER" id="PTHR22814">
    <property type="entry name" value="COPPER TRANSPORT PROTEIN ATOX1-RELATED"/>
    <property type="match status" value="1"/>
</dbReference>
<keyword evidence="4" id="KW-1185">Reference proteome</keyword>
<dbReference type="InterPro" id="IPR036163">
    <property type="entry name" value="HMA_dom_sf"/>
</dbReference>
<protein>
    <recommendedName>
        <fullName evidence="2">HMA domain-containing protein</fullName>
    </recommendedName>
</protein>
<proteinExistence type="predicted"/>
<dbReference type="Gene3D" id="3.30.70.100">
    <property type="match status" value="1"/>
</dbReference>
<evidence type="ECO:0000256" key="1">
    <source>
        <dbReference type="ARBA" id="ARBA00022723"/>
    </source>
</evidence>
<organism evidence="3 4">
    <name type="scientific">Riccia fluitans</name>
    <dbReference type="NCBI Taxonomy" id="41844"/>
    <lineage>
        <taxon>Eukaryota</taxon>
        <taxon>Viridiplantae</taxon>
        <taxon>Streptophyta</taxon>
        <taxon>Embryophyta</taxon>
        <taxon>Marchantiophyta</taxon>
        <taxon>Marchantiopsida</taxon>
        <taxon>Marchantiidae</taxon>
        <taxon>Marchantiales</taxon>
        <taxon>Ricciaceae</taxon>
        <taxon>Riccia</taxon>
    </lineage>
</organism>
<feature type="domain" description="HMA" evidence="2">
    <location>
        <begin position="40"/>
        <end position="103"/>
    </location>
</feature>
<dbReference type="SUPFAM" id="SSF55008">
    <property type="entry name" value="HMA, heavy metal-associated domain"/>
    <property type="match status" value="1"/>
</dbReference>
<keyword evidence="1" id="KW-0479">Metal-binding</keyword>
<dbReference type="PROSITE" id="PS50846">
    <property type="entry name" value="HMA_2"/>
    <property type="match status" value="1"/>
</dbReference>
<dbReference type="EMBL" id="JBHFFA010000002">
    <property type="protein sequence ID" value="KAL2643686.1"/>
    <property type="molecule type" value="Genomic_DNA"/>
</dbReference>
<reference evidence="3 4" key="1">
    <citation type="submission" date="2024-09" db="EMBL/GenBank/DDBJ databases">
        <title>Chromosome-scale assembly of Riccia fluitans.</title>
        <authorList>
            <person name="Paukszto L."/>
            <person name="Sawicki J."/>
            <person name="Karawczyk K."/>
            <person name="Piernik-Szablinska J."/>
            <person name="Szczecinska M."/>
            <person name="Mazdziarz M."/>
        </authorList>
    </citation>
    <scope>NUCLEOTIDE SEQUENCE [LARGE SCALE GENOMIC DNA]</scope>
    <source>
        <strain evidence="3">Rf_01</strain>
        <tissue evidence="3">Aerial parts of the thallus</tissue>
    </source>
</reference>
<dbReference type="GO" id="GO:0046872">
    <property type="term" value="F:metal ion binding"/>
    <property type="evidence" value="ECO:0007669"/>
    <property type="project" value="UniProtKB-KW"/>
</dbReference>
<dbReference type="PANTHER" id="PTHR22814:SF287">
    <property type="entry name" value="COPPER TRANSPORT PROTEIN ATX1"/>
    <property type="match status" value="1"/>
</dbReference>
<name>A0ABD1Z7C2_9MARC</name>
<dbReference type="Proteomes" id="UP001605036">
    <property type="component" value="Unassembled WGS sequence"/>
</dbReference>
<dbReference type="InterPro" id="IPR006121">
    <property type="entry name" value="HMA_dom"/>
</dbReference>
<dbReference type="Pfam" id="PF00403">
    <property type="entry name" value="HMA"/>
    <property type="match status" value="1"/>
</dbReference>
<sequence length="107" mass="11897">MLGPYTKLVNEHPVRPSIMASNSMKHPTRLVLQDSRTGYPATVELKVSLSSDVGVQKLKSKLLQMDGVKQVTMELMKEKLTVTGHVKAAEVLKTVRKVQKGAELWIN</sequence>
<dbReference type="AlphaFoldDB" id="A0ABD1Z7C2"/>
<comment type="caution">
    <text evidence="3">The sequence shown here is derived from an EMBL/GenBank/DDBJ whole genome shotgun (WGS) entry which is preliminary data.</text>
</comment>
<evidence type="ECO:0000313" key="3">
    <source>
        <dbReference type="EMBL" id="KAL2643686.1"/>
    </source>
</evidence>
<accession>A0ABD1Z7C2</accession>
<gene>
    <name evidence="3" type="ORF">R1flu_011273</name>
</gene>